<dbReference type="PANTHER" id="PTHR33490">
    <property type="entry name" value="BLR5614 PROTEIN-RELATED"/>
    <property type="match status" value="1"/>
</dbReference>
<keyword evidence="1" id="KW-0812">Transmembrane</keyword>
<feature type="domain" description="Transglutaminase-like" evidence="2">
    <location>
        <begin position="304"/>
        <end position="366"/>
    </location>
</feature>
<organism evidence="3 4">
    <name type="scientific">Clostridium kluyveri</name>
    <dbReference type="NCBI Taxonomy" id="1534"/>
    <lineage>
        <taxon>Bacteria</taxon>
        <taxon>Bacillati</taxon>
        <taxon>Bacillota</taxon>
        <taxon>Clostridia</taxon>
        <taxon>Eubacteriales</taxon>
        <taxon>Clostridiaceae</taxon>
        <taxon>Clostridium</taxon>
    </lineage>
</organism>
<protein>
    <submittedName>
        <fullName evidence="3">Transglutaminase</fullName>
    </submittedName>
</protein>
<keyword evidence="1" id="KW-1133">Transmembrane helix</keyword>
<dbReference type="Gene3D" id="3.10.620.30">
    <property type="match status" value="1"/>
</dbReference>
<name>A0A1L5FC94_CLOKL</name>
<dbReference type="RefSeq" id="WP_073540173.1">
    <property type="nucleotide sequence ID" value="NZ_CP018335.1"/>
</dbReference>
<feature type="transmembrane region" description="Helical" evidence="1">
    <location>
        <begin position="38"/>
        <end position="55"/>
    </location>
</feature>
<dbReference type="Proteomes" id="UP000184604">
    <property type="component" value="Chromosome"/>
</dbReference>
<dbReference type="SUPFAM" id="SSF54001">
    <property type="entry name" value="Cysteine proteinases"/>
    <property type="match status" value="1"/>
</dbReference>
<keyword evidence="1" id="KW-0472">Membrane</keyword>
<dbReference type="PANTHER" id="PTHR33490:SF3">
    <property type="entry name" value="CONSERVED INTEGRAL MEMBRANE PROTEIN"/>
    <property type="match status" value="1"/>
</dbReference>
<dbReference type="OrthoDB" id="1817605at2"/>
<dbReference type="AlphaFoldDB" id="A0A1L5FC94"/>
<feature type="transmembrane region" description="Helical" evidence="1">
    <location>
        <begin position="6"/>
        <end position="26"/>
    </location>
</feature>
<dbReference type="SMART" id="SM00460">
    <property type="entry name" value="TGc"/>
    <property type="match status" value="1"/>
</dbReference>
<evidence type="ECO:0000259" key="2">
    <source>
        <dbReference type="SMART" id="SM00460"/>
    </source>
</evidence>
<proteinExistence type="predicted"/>
<dbReference type="InterPro" id="IPR002931">
    <property type="entry name" value="Transglutaminase-like"/>
</dbReference>
<gene>
    <name evidence="3" type="ORF">BS101_18660</name>
</gene>
<reference evidence="3 4" key="1">
    <citation type="submission" date="2016-12" db="EMBL/GenBank/DDBJ databases">
        <title>Complete genome sequence of Clostridium kluyveri JZZ isolated from the pit mud of a Chinese flavor liquor-making factory.</title>
        <authorList>
            <person name="Wang Y."/>
        </authorList>
    </citation>
    <scope>NUCLEOTIDE SEQUENCE [LARGE SCALE GENOMIC DNA]</scope>
    <source>
        <strain evidence="3 4">JZZ</strain>
    </source>
</reference>
<dbReference type="InterPro" id="IPR038765">
    <property type="entry name" value="Papain-like_cys_pep_sf"/>
</dbReference>
<feature type="transmembrane region" description="Helical" evidence="1">
    <location>
        <begin position="145"/>
        <end position="163"/>
    </location>
</feature>
<evidence type="ECO:0000256" key="1">
    <source>
        <dbReference type="SAM" id="Phobius"/>
    </source>
</evidence>
<accession>A0A1L5FC94</accession>
<dbReference type="Pfam" id="PF01841">
    <property type="entry name" value="Transglut_core"/>
    <property type="match status" value="1"/>
</dbReference>
<feature type="transmembrane region" description="Helical" evidence="1">
    <location>
        <begin position="83"/>
        <end position="101"/>
    </location>
</feature>
<evidence type="ECO:0000313" key="3">
    <source>
        <dbReference type="EMBL" id="APM40597.1"/>
    </source>
</evidence>
<sequence>MNTSPVTILIGLVFLYPLIKGFLFKFSSKDLKLDIDDVNRNVSFIIALITGIYFWRKIFIQHSYNLYNILPEYIGNYFENNSFLVYAIVIPVFIFIVYRIIKLLLNLMNYLTLYPLIDSIDGFLKFKSNIFKRILGMIFQLPRSICYVLLISFILNIISMFNINSKLNTYLESSRPYNSICREIIIPVTNSNIAKQLPNIINNSFKIVIKQSNSKDTQNVNDLSRLKDDEGSIIYYNGVTIDEGVKSNQEINTFAKALGTEGSNTTERSEILYNWIGTNISYDHQKATKVLSNDFDVQSGAIPTFSSKKGICFDYACLYVAMARANNMKVRLITGEGFNGINWVSHAWNQVYIPEGNQWINVDTTFYKGGDYFNSKRFQLDHRDSQIAGEW</sequence>
<dbReference type="EMBL" id="CP018335">
    <property type="protein sequence ID" value="APM40597.1"/>
    <property type="molecule type" value="Genomic_DNA"/>
</dbReference>
<evidence type="ECO:0000313" key="4">
    <source>
        <dbReference type="Proteomes" id="UP000184604"/>
    </source>
</evidence>